<feature type="signal peptide" evidence="2">
    <location>
        <begin position="1"/>
        <end position="21"/>
    </location>
</feature>
<evidence type="ECO:0000256" key="1">
    <source>
        <dbReference type="ARBA" id="ARBA00006586"/>
    </source>
</evidence>
<protein>
    <submittedName>
        <fullName evidence="3">Penicillin acylase family protein</fullName>
    </submittedName>
</protein>
<dbReference type="Gene3D" id="3.60.20.10">
    <property type="entry name" value="Glutamine Phosphoribosylpyrophosphate, subunit 1, domain 1"/>
    <property type="match status" value="2"/>
</dbReference>
<dbReference type="SUPFAM" id="SSF56235">
    <property type="entry name" value="N-terminal nucleophile aminohydrolases (Ntn hydrolases)"/>
    <property type="match status" value="1"/>
</dbReference>
<dbReference type="Pfam" id="PF01804">
    <property type="entry name" value="Penicil_amidase"/>
    <property type="match status" value="1"/>
</dbReference>
<evidence type="ECO:0000313" key="4">
    <source>
        <dbReference type="Proteomes" id="UP001147653"/>
    </source>
</evidence>
<dbReference type="GO" id="GO:0017000">
    <property type="term" value="P:antibiotic biosynthetic process"/>
    <property type="evidence" value="ECO:0007669"/>
    <property type="project" value="InterPro"/>
</dbReference>
<keyword evidence="2" id="KW-0732">Signal</keyword>
<evidence type="ECO:0000256" key="2">
    <source>
        <dbReference type="SAM" id="SignalP"/>
    </source>
</evidence>
<dbReference type="AlphaFoldDB" id="A0A9X3NG31"/>
<keyword evidence="4" id="KW-1185">Reference proteome</keyword>
<organism evidence="3 4">
    <name type="scientific">Solirubrobacter phytolaccae</name>
    <dbReference type="NCBI Taxonomy" id="1404360"/>
    <lineage>
        <taxon>Bacteria</taxon>
        <taxon>Bacillati</taxon>
        <taxon>Actinomycetota</taxon>
        <taxon>Thermoleophilia</taxon>
        <taxon>Solirubrobacterales</taxon>
        <taxon>Solirubrobacteraceae</taxon>
        <taxon>Solirubrobacter</taxon>
    </lineage>
</organism>
<dbReference type="InterPro" id="IPR023343">
    <property type="entry name" value="Penicillin_amidase_dom1"/>
</dbReference>
<dbReference type="Gene3D" id="1.10.439.10">
    <property type="entry name" value="Penicillin Amidohydrolase, domain 1"/>
    <property type="match status" value="1"/>
</dbReference>
<dbReference type="RefSeq" id="WP_270029967.1">
    <property type="nucleotide sequence ID" value="NZ_JAPDDP010000115.1"/>
</dbReference>
<comment type="similarity">
    <text evidence="1">Belongs to the peptidase S45 family.</text>
</comment>
<proteinExistence type="inferred from homology"/>
<dbReference type="GO" id="GO:0016811">
    <property type="term" value="F:hydrolase activity, acting on carbon-nitrogen (but not peptide) bonds, in linear amides"/>
    <property type="evidence" value="ECO:0007669"/>
    <property type="project" value="InterPro"/>
</dbReference>
<sequence>MSRVAALAAAAFFVSAAPAAADDYAAFARNIIPSGQYGSVPVPAGADEQALMYDALTPLFDQVTDADLLSKFKHAGFGVGPDGPARPEPMPRAGVTVVRDRFNVPHITGRSRDDVTWAMGWLLQQDRGLLLAQARDAARLAAIDAPNIYAFGLVINLRQYTPTKAVDRMIERNGMRALRQAGAPGRALLHDIDVYLQGINARLKAEKSPAKPWTRVDVFAANAVTGEIFGEGGGDEALRSQFLSTLRNKYGRARGDRMFDDFSELADRDAPSTMTKTFRYGKANLGGRGNAVLDAGSFKPAGPQGLARAARVPDWASNFLLVSGKRSTTGHPLFVGGPQIGYTYPGLTLEADISWPGGQARGATAPGFAGNILIGRGQDYAWSLTSAGSDVVDTYVETLCGGSKTKYRYKGRCRTMGRVDAGTIKDVGRVVYRTTVHGPVTGYAKVGGRTVAVSRKRASFGQDILWQLGFRDLTTGKVRSAQTFRKALASSPFTFNVGYADDRDIAMYSAGRLPIRPASVDPRLPVKGTGEYEWRGFLAPAERPYQANPSTGVLVNWNNRPAPGWGAADDNWSYGSTQRVRMLDAGIAKRQVHDLASVTSAMNAAATQDLRSVALTPVIEKLLKAHPTGATPRAARMLELLVGWRAGGSSRLDRDLDGVIDAGPAPAIWDAFYPRLWAAAMPVEGLQAFVGDDSGTGSDFTGGGFWYLEKDLGRLVGTQYRDPFKERYCGGGDAARCAGAIWAALDAVPGEPDALRADATLERIAFRPGLLPTTIRYTNRPSGIQQVISFDRHRAR</sequence>
<reference evidence="3" key="1">
    <citation type="submission" date="2022-10" db="EMBL/GenBank/DDBJ databases">
        <title>The WGS of Solirubrobacter phytolaccae KCTC 29190.</title>
        <authorList>
            <person name="Jiang Z."/>
        </authorList>
    </citation>
    <scope>NUCLEOTIDE SEQUENCE</scope>
    <source>
        <strain evidence="3">KCTC 29190</strain>
    </source>
</reference>
<dbReference type="Proteomes" id="UP001147653">
    <property type="component" value="Unassembled WGS sequence"/>
</dbReference>
<dbReference type="InterPro" id="IPR002692">
    <property type="entry name" value="S45"/>
</dbReference>
<dbReference type="EMBL" id="JAPDDP010000115">
    <property type="protein sequence ID" value="MDA0185461.1"/>
    <property type="molecule type" value="Genomic_DNA"/>
</dbReference>
<feature type="chain" id="PRO_5040924854" evidence="2">
    <location>
        <begin position="22"/>
        <end position="796"/>
    </location>
</feature>
<dbReference type="InterPro" id="IPR029055">
    <property type="entry name" value="Ntn_hydrolases_N"/>
</dbReference>
<dbReference type="PANTHER" id="PTHR34218">
    <property type="entry name" value="PEPTIDASE S45 PENICILLIN AMIDASE"/>
    <property type="match status" value="1"/>
</dbReference>
<name>A0A9X3NG31_9ACTN</name>
<dbReference type="PANTHER" id="PTHR34218:SF4">
    <property type="entry name" value="ACYL-HOMOSERINE LACTONE ACYLASE QUIP"/>
    <property type="match status" value="1"/>
</dbReference>
<accession>A0A9X3NG31</accession>
<evidence type="ECO:0000313" key="3">
    <source>
        <dbReference type="EMBL" id="MDA0185461.1"/>
    </source>
</evidence>
<comment type="caution">
    <text evidence="3">The sequence shown here is derived from an EMBL/GenBank/DDBJ whole genome shotgun (WGS) entry which is preliminary data.</text>
</comment>
<gene>
    <name evidence="3" type="ORF">OJ997_34460</name>
</gene>